<evidence type="ECO:0008006" key="3">
    <source>
        <dbReference type="Google" id="ProtNLM"/>
    </source>
</evidence>
<reference evidence="2" key="2">
    <citation type="journal article" date="2017" name="Nat. Plants">
        <title>The Aegilops tauschii genome reveals multiple impacts of transposons.</title>
        <authorList>
            <person name="Zhao G."/>
            <person name="Zou C."/>
            <person name="Li K."/>
            <person name="Wang K."/>
            <person name="Li T."/>
            <person name="Gao L."/>
            <person name="Zhang X."/>
            <person name="Wang H."/>
            <person name="Yang Z."/>
            <person name="Liu X."/>
            <person name="Jiang W."/>
            <person name="Mao L."/>
            <person name="Kong X."/>
            <person name="Jiao Y."/>
            <person name="Jia J."/>
        </authorList>
    </citation>
    <scope>NUCLEOTIDE SEQUENCE [LARGE SCALE GENOMIC DNA]</scope>
    <source>
        <strain evidence="2">cv. AL8/78</strain>
    </source>
</reference>
<dbReference type="Gramene" id="AET7Gv21209400.1">
    <property type="protein sequence ID" value="AET7Gv21209400.1"/>
    <property type="gene ID" value="AET7Gv21209400"/>
</dbReference>
<organism evidence="1 2">
    <name type="scientific">Aegilops tauschii subsp. strangulata</name>
    <name type="common">Goatgrass</name>
    <dbReference type="NCBI Taxonomy" id="200361"/>
    <lineage>
        <taxon>Eukaryota</taxon>
        <taxon>Viridiplantae</taxon>
        <taxon>Streptophyta</taxon>
        <taxon>Embryophyta</taxon>
        <taxon>Tracheophyta</taxon>
        <taxon>Spermatophyta</taxon>
        <taxon>Magnoliopsida</taxon>
        <taxon>Liliopsida</taxon>
        <taxon>Poales</taxon>
        <taxon>Poaceae</taxon>
        <taxon>BOP clade</taxon>
        <taxon>Pooideae</taxon>
        <taxon>Triticodae</taxon>
        <taxon>Triticeae</taxon>
        <taxon>Triticinae</taxon>
        <taxon>Aegilops</taxon>
    </lineage>
</organism>
<reference evidence="1" key="5">
    <citation type="journal article" date="2021" name="G3 (Bethesda)">
        <title>Aegilops tauschii genome assembly Aet v5.0 features greater sequence contiguity and improved annotation.</title>
        <authorList>
            <person name="Wang L."/>
            <person name="Zhu T."/>
            <person name="Rodriguez J.C."/>
            <person name="Deal K.R."/>
            <person name="Dubcovsky J."/>
            <person name="McGuire P.E."/>
            <person name="Lux T."/>
            <person name="Spannagl M."/>
            <person name="Mayer K.F.X."/>
            <person name="Baldrich P."/>
            <person name="Meyers B.C."/>
            <person name="Huo N."/>
            <person name="Gu Y.Q."/>
            <person name="Zhou H."/>
            <person name="Devos K.M."/>
            <person name="Bennetzen J.L."/>
            <person name="Unver T."/>
            <person name="Budak H."/>
            <person name="Gulick P.J."/>
            <person name="Galiba G."/>
            <person name="Kalapos B."/>
            <person name="Nelson D.R."/>
            <person name="Li P."/>
            <person name="You F.M."/>
            <person name="Luo M.C."/>
            <person name="Dvorak J."/>
        </authorList>
    </citation>
    <scope>NUCLEOTIDE SEQUENCE [LARGE SCALE GENOMIC DNA]</scope>
    <source>
        <strain evidence="1">cv. AL8/78</strain>
    </source>
</reference>
<dbReference type="PANTHER" id="PTHR33710:SF71">
    <property type="entry name" value="ENDONUCLEASE_EXONUCLEASE_PHOSPHATASE DOMAIN-CONTAINING PROTEIN"/>
    <property type="match status" value="1"/>
</dbReference>
<sequence>DCIADLGLRELERTGARFTWTNRQADPTRSILDRVLVSPEWELRCPLASLRAITRIGSDHVPLLLSTADERPPTPPRFRFELFWLNQAGFREAVVAKWTSARSSPHRSMSAVDSWQFCAKLGRQFMKGWGANLGRDLRERKKVLLSAIQALDYRADTSGISPDEWMLRYDLEDQLATIYTDEEAYWRLRGTQRWVLRGDANTAYFQAIANGRRRRNSIHCLWDGDSQLVRPS</sequence>
<protein>
    <recommendedName>
        <fullName evidence="3">Endonuclease/exonuclease/phosphatase domain-containing protein</fullName>
    </recommendedName>
</protein>
<dbReference type="Proteomes" id="UP000015105">
    <property type="component" value="Chromosome 7D"/>
</dbReference>
<keyword evidence="2" id="KW-1185">Reference proteome</keyword>
<dbReference type="Gene3D" id="3.60.10.10">
    <property type="entry name" value="Endonuclease/exonuclease/phosphatase"/>
    <property type="match status" value="1"/>
</dbReference>
<reference evidence="1" key="4">
    <citation type="submission" date="2019-03" db="UniProtKB">
        <authorList>
            <consortium name="EnsemblPlants"/>
        </authorList>
    </citation>
    <scope>IDENTIFICATION</scope>
</reference>
<dbReference type="SUPFAM" id="SSF56219">
    <property type="entry name" value="DNase I-like"/>
    <property type="match status" value="1"/>
</dbReference>
<reference evidence="1" key="3">
    <citation type="journal article" date="2017" name="Nature">
        <title>Genome sequence of the progenitor of the wheat D genome Aegilops tauschii.</title>
        <authorList>
            <person name="Luo M.C."/>
            <person name="Gu Y.Q."/>
            <person name="Puiu D."/>
            <person name="Wang H."/>
            <person name="Twardziok S.O."/>
            <person name="Deal K.R."/>
            <person name="Huo N."/>
            <person name="Zhu T."/>
            <person name="Wang L."/>
            <person name="Wang Y."/>
            <person name="McGuire P.E."/>
            <person name="Liu S."/>
            <person name="Long H."/>
            <person name="Ramasamy R.K."/>
            <person name="Rodriguez J.C."/>
            <person name="Van S.L."/>
            <person name="Yuan L."/>
            <person name="Wang Z."/>
            <person name="Xia Z."/>
            <person name="Xiao L."/>
            <person name="Anderson O.D."/>
            <person name="Ouyang S."/>
            <person name="Liang Y."/>
            <person name="Zimin A.V."/>
            <person name="Pertea G."/>
            <person name="Qi P."/>
            <person name="Bennetzen J.L."/>
            <person name="Dai X."/>
            <person name="Dawson M.W."/>
            <person name="Muller H.G."/>
            <person name="Kugler K."/>
            <person name="Rivarola-Duarte L."/>
            <person name="Spannagl M."/>
            <person name="Mayer K.F.X."/>
            <person name="Lu F.H."/>
            <person name="Bevan M.W."/>
            <person name="Leroy P."/>
            <person name="Li P."/>
            <person name="You F.M."/>
            <person name="Sun Q."/>
            <person name="Liu Z."/>
            <person name="Lyons E."/>
            <person name="Wicker T."/>
            <person name="Salzberg S.L."/>
            <person name="Devos K.M."/>
            <person name="Dvorak J."/>
        </authorList>
    </citation>
    <scope>NUCLEOTIDE SEQUENCE [LARGE SCALE GENOMIC DNA]</scope>
    <source>
        <strain evidence="1">cv. AL8/78</strain>
    </source>
</reference>
<dbReference type="EnsemblPlants" id="AET7Gv21209400.1">
    <property type="protein sequence ID" value="AET7Gv21209400.1"/>
    <property type="gene ID" value="AET7Gv21209400"/>
</dbReference>
<dbReference type="STRING" id="200361.A0A453T318"/>
<dbReference type="AlphaFoldDB" id="A0A453T318"/>
<evidence type="ECO:0000313" key="1">
    <source>
        <dbReference type="EnsemblPlants" id="AET7Gv21209400.1"/>
    </source>
</evidence>
<evidence type="ECO:0000313" key="2">
    <source>
        <dbReference type="Proteomes" id="UP000015105"/>
    </source>
</evidence>
<name>A0A453T318_AEGTS</name>
<reference evidence="2" key="1">
    <citation type="journal article" date="2014" name="Science">
        <title>Ancient hybridizations among the ancestral genomes of bread wheat.</title>
        <authorList>
            <consortium name="International Wheat Genome Sequencing Consortium,"/>
            <person name="Marcussen T."/>
            <person name="Sandve S.R."/>
            <person name="Heier L."/>
            <person name="Spannagl M."/>
            <person name="Pfeifer M."/>
            <person name="Jakobsen K.S."/>
            <person name="Wulff B.B."/>
            <person name="Steuernagel B."/>
            <person name="Mayer K.F."/>
            <person name="Olsen O.A."/>
        </authorList>
    </citation>
    <scope>NUCLEOTIDE SEQUENCE [LARGE SCALE GENOMIC DNA]</scope>
    <source>
        <strain evidence="2">cv. AL8/78</strain>
    </source>
</reference>
<dbReference type="PANTHER" id="PTHR33710">
    <property type="entry name" value="BNAC02G09200D PROTEIN"/>
    <property type="match status" value="1"/>
</dbReference>
<accession>A0A453T318</accession>
<proteinExistence type="predicted"/>
<dbReference type="InterPro" id="IPR036691">
    <property type="entry name" value="Endo/exonu/phosph_ase_sf"/>
</dbReference>